<name>A0A246JWV5_9SPHN</name>
<evidence type="ECO:0000256" key="2">
    <source>
        <dbReference type="ARBA" id="ARBA00009387"/>
    </source>
</evidence>
<accession>A0A246JWV5</accession>
<dbReference type="AlphaFoldDB" id="A0A246JWV5"/>
<keyword evidence="5" id="KW-1185">Reference proteome</keyword>
<evidence type="ECO:0000313" key="5">
    <source>
        <dbReference type="Proteomes" id="UP000197361"/>
    </source>
</evidence>
<reference evidence="4 5" key="1">
    <citation type="journal article" date="2010" name="Int. J. Syst. Evol. Microbiol.">
        <title>Sphingopyxis bauzanensis sp. nov., a psychrophilic bacterium isolated from soil.</title>
        <authorList>
            <person name="Zhang D.C."/>
            <person name="Liu H.C."/>
            <person name="Xin Y.H."/>
            <person name="Zhou Y.G."/>
            <person name="Schinner F."/>
            <person name="Margesin R."/>
        </authorList>
    </citation>
    <scope>NUCLEOTIDE SEQUENCE [LARGE SCALE GENOMIC DNA]</scope>
    <source>
        <strain evidence="4 5">DSM 22271</strain>
    </source>
</reference>
<protein>
    <submittedName>
        <fullName evidence="4">Lytic transglycosylase</fullName>
    </submittedName>
</protein>
<dbReference type="EMBL" id="NISK01000002">
    <property type="protein sequence ID" value="OWQ97518.1"/>
    <property type="molecule type" value="Genomic_DNA"/>
</dbReference>
<comment type="caution">
    <text evidence="4">The sequence shown here is derived from an EMBL/GenBank/DDBJ whole genome shotgun (WGS) entry which is preliminary data.</text>
</comment>
<evidence type="ECO:0000256" key="1">
    <source>
        <dbReference type="ARBA" id="ARBA00007734"/>
    </source>
</evidence>
<dbReference type="Pfam" id="PF01464">
    <property type="entry name" value="SLT"/>
    <property type="match status" value="1"/>
</dbReference>
<dbReference type="PANTHER" id="PTHR37423">
    <property type="entry name" value="SOLUBLE LYTIC MUREIN TRANSGLYCOSYLASE-RELATED"/>
    <property type="match status" value="1"/>
</dbReference>
<sequence length="308" mass="33086">MRKALMGLIGLATCWTGAVHAKEADPPIARRVELILMGDARARGAAEGAPARTAPHFGAEVLAYGQEARSIELQMLARLQAPAMPGDPGGLLDDEGAETTESLAPVSAISVPLWMRAGAVLSGETWRFVPGCASPGYRATGFLSSDAELRRASYYGMMSRIACEYGIPVGLFDAMIIRESRYHPTIVSPKNAFGLTQLMPATAAGLGVDRYSVDGNLRGGARYLRQQLDTFGQYHLALAAYNAGPGRVRGGLVPRIRETQDYVSNVLWNWSRLSGLQRQTVILPADGVALQAPSRPSVRQRTADISTF</sequence>
<dbReference type="CDD" id="cd00254">
    <property type="entry name" value="LT-like"/>
    <property type="match status" value="1"/>
</dbReference>
<proteinExistence type="inferred from homology"/>
<evidence type="ECO:0000259" key="3">
    <source>
        <dbReference type="Pfam" id="PF01464"/>
    </source>
</evidence>
<dbReference type="InterPro" id="IPR023346">
    <property type="entry name" value="Lysozyme-like_dom_sf"/>
</dbReference>
<dbReference type="OrthoDB" id="9815002at2"/>
<evidence type="ECO:0000313" key="4">
    <source>
        <dbReference type="EMBL" id="OWQ97518.1"/>
    </source>
</evidence>
<dbReference type="InterPro" id="IPR008258">
    <property type="entry name" value="Transglycosylase_SLT_dom_1"/>
</dbReference>
<comment type="similarity">
    <text evidence="1">Belongs to the transglycosylase Slt family.</text>
</comment>
<dbReference type="SUPFAM" id="SSF53955">
    <property type="entry name" value="Lysozyme-like"/>
    <property type="match status" value="1"/>
</dbReference>
<dbReference type="Gene3D" id="1.10.530.10">
    <property type="match status" value="1"/>
</dbReference>
<gene>
    <name evidence="4" type="ORF">CDQ92_10925</name>
</gene>
<organism evidence="4 5">
    <name type="scientific">Sphingopyxis bauzanensis</name>
    <dbReference type="NCBI Taxonomy" id="651663"/>
    <lineage>
        <taxon>Bacteria</taxon>
        <taxon>Pseudomonadati</taxon>
        <taxon>Pseudomonadota</taxon>
        <taxon>Alphaproteobacteria</taxon>
        <taxon>Sphingomonadales</taxon>
        <taxon>Sphingomonadaceae</taxon>
        <taxon>Sphingopyxis</taxon>
    </lineage>
</organism>
<dbReference type="PANTHER" id="PTHR37423:SF2">
    <property type="entry name" value="MEMBRANE-BOUND LYTIC MUREIN TRANSGLYCOSYLASE C"/>
    <property type="match status" value="1"/>
</dbReference>
<dbReference type="Proteomes" id="UP000197361">
    <property type="component" value="Unassembled WGS sequence"/>
</dbReference>
<comment type="similarity">
    <text evidence="2">Belongs to the virb1 family.</text>
</comment>
<feature type="domain" description="Transglycosylase SLT" evidence="3">
    <location>
        <begin position="160"/>
        <end position="249"/>
    </location>
</feature>